<dbReference type="PROSITE" id="PS50850">
    <property type="entry name" value="MFS"/>
    <property type="match status" value="1"/>
</dbReference>
<reference evidence="7 8" key="1">
    <citation type="submission" date="2020-04" db="EMBL/GenBank/DDBJ databases">
        <authorList>
            <person name="Wallbank WR R."/>
            <person name="Pardo Diaz C."/>
            <person name="Kozak K."/>
            <person name="Martin S."/>
            <person name="Jiggins C."/>
            <person name="Moest M."/>
            <person name="Warren A I."/>
            <person name="Byers J.R.P. K."/>
            <person name="Montejo-Kovacevich G."/>
            <person name="Yen C E."/>
        </authorList>
    </citation>
    <scope>NUCLEOTIDE SEQUENCE [LARGE SCALE GENOMIC DNA]</scope>
</reference>
<keyword evidence="3 5" id="KW-1133">Transmembrane helix</keyword>
<dbReference type="Proteomes" id="UP000494256">
    <property type="component" value="Unassembled WGS sequence"/>
</dbReference>
<dbReference type="AlphaFoldDB" id="A0A8S1B6Y1"/>
<dbReference type="OrthoDB" id="10012364at2759"/>
<sequence>MSKDTTTVSLDVILKELGPFGTYNIVNYALLLIPCYLAGMYGSVFVFEALDIDYRCNIVGCDGITNDTSWLQFAIPQLKTGHSKCSKYSFTSNFKRSNKNCDSNSFNTSVQEKCSSFIYNGDSVVRDFNLGCENWKRTLIGTFHNAGLFISLPLTGIISDKYGRKLALSVAALMNGIFGLLRSFSVNYYMLITLEFMEAACGAGAYTTAFVLAMELVRPKGRVFGNTLINVVFVFGLMSLAGLSWLLKDWRTLLRVMYTPSCFIFSYLWILNESVRWLLSKGRNEEALEILQKAAKMNKIELSDQALAPLNGPEKETLDGQKIENAPGQNKVEETSVFMRAVRSSIIRKRVMTCSFLWITCTFVYYGLSINSVSLAGNVYVNFMLVSFIEIPANFCCLFVLDRFGRKKVLITTYILSAILCISLSFLPKDLNWWRLSIYLSGKFSITVAYSSVYIYVSEVFPTNVRQSLLAICSSTGRVGSTLAPLTPLLALYYENLPSIFFGTLAIVAGIFVFTLPETLNQPLPDSIEDAERLNREKQEQKLIA</sequence>
<evidence type="ECO:0000256" key="2">
    <source>
        <dbReference type="ARBA" id="ARBA00022692"/>
    </source>
</evidence>
<dbReference type="InterPro" id="IPR005828">
    <property type="entry name" value="MFS_sugar_transport-like"/>
</dbReference>
<dbReference type="GO" id="GO:0016020">
    <property type="term" value="C:membrane"/>
    <property type="evidence" value="ECO:0007669"/>
    <property type="project" value="UniProtKB-SubCell"/>
</dbReference>
<proteinExistence type="predicted"/>
<feature type="transmembrane region" description="Helical" evidence="5">
    <location>
        <begin position="196"/>
        <end position="216"/>
    </location>
</feature>
<evidence type="ECO:0000259" key="6">
    <source>
        <dbReference type="PROSITE" id="PS50850"/>
    </source>
</evidence>
<dbReference type="GO" id="GO:0022857">
    <property type="term" value="F:transmembrane transporter activity"/>
    <property type="evidence" value="ECO:0007669"/>
    <property type="project" value="InterPro"/>
</dbReference>
<evidence type="ECO:0000256" key="5">
    <source>
        <dbReference type="SAM" id="Phobius"/>
    </source>
</evidence>
<feature type="transmembrane region" description="Helical" evidence="5">
    <location>
        <begin position="228"/>
        <end position="247"/>
    </location>
</feature>
<accession>A0A8S1B6Y1</accession>
<evidence type="ECO:0000313" key="8">
    <source>
        <dbReference type="Proteomes" id="UP000494256"/>
    </source>
</evidence>
<dbReference type="Pfam" id="PF00083">
    <property type="entry name" value="Sugar_tr"/>
    <property type="match status" value="1"/>
</dbReference>
<evidence type="ECO:0000313" key="7">
    <source>
        <dbReference type="EMBL" id="CAB3253845.1"/>
    </source>
</evidence>
<comment type="caution">
    <text evidence="7">The sequence shown here is derived from an EMBL/GenBank/DDBJ whole genome shotgun (WGS) entry which is preliminary data.</text>
</comment>
<feature type="transmembrane region" description="Helical" evidence="5">
    <location>
        <begin position="380"/>
        <end position="401"/>
    </location>
</feature>
<feature type="transmembrane region" description="Helical" evidence="5">
    <location>
        <begin position="25"/>
        <end position="47"/>
    </location>
</feature>
<feature type="transmembrane region" description="Helical" evidence="5">
    <location>
        <begin position="166"/>
        <end position="184"/>
    </location>
</feature>
<feature type="transmembrane region" description="Helical" evidence="5">
    <location>
        <begin position="350"/>
        <end position="368"/>
    </location>
</feature>
<name>A0A8S1B6Y1_ARCPL</name>
<keyword evidence="2 5" id="KW-0812">Transmembrane</keyword>
<evidence type="ECO:0000256" key="3">
    <source>
        <dbReference type="ARBA" id="ARBA00022989"/>
    </source>
</evidence>
<evidence type="ECO:0000256" key="4">
    <source>
        <dbReference type="ARBA" id="ARBA00023136"/>
    </source>
</evidence>
<feature type="transmembrane region" description="Helical" evidence="5">
    <location>
        <begin position="433"/>
        <end position="457"/>
    </location>
</feature>
<keyword evidence="4 5" id="KW-0472">Membrane</keyword>
<dbReference type="CDD" id="cd17317">
    <property type="entry name" value="MFS_SLC22"/>
    <property type="match status" value="1"/>
</dbReference>
<feature type="transmembrane region" description="Helical" evidence="5">
    <location>
        <begin position="500"/>
        <end position="517"/>
    </location>
</feature>
<comment type="subcellular location">
    <subcellularLocation>
        <location evidence="1">Membrane</location>
        <topology evidence="1">Multi-pass membrane protein</topology>
    </subcellularLocation>
</comment>
<dbReference type="SUPFAM" id="SSF103473">
    <property type="entry name" value="MFS general substrate transporter"/>
    <property type="match status" value="1"/>
</dbReference>
<gene>
    <name evidence="7" type="ORF">APLA_LOCUS14456</name>
</gene>
<feature type="domain" description="Major facilitator superfamily (MFS) profile" evidence="6">
    <location>
        <begin position="27"/>
        <end position="521"/>
    </location>
</feature>
<evidence type="ECO:0000256" key="1">
    <source>
        <dbReference type="ARBA" id="ARBA00004141"/>
    </source>
</evidence>
<dbReference type="PANTHER" id="PTHR24064">
    <property type="entry name" value="SOLUTE CARRIER FAMILY 22 MEMBER"/>
    <property type="match status" value="1"/>
</dbReference>
<feature type="transmembrane region" description="Helical" evidence="5">
    <location>
        <begin position="253"/>
        <end position="271"/>
    </location>
</feature>
<dbReference type="PROSITE" id="PS00216">
    <property type="entry name" value="SUGAR_TRANSPORT_1"/>
    <property type="match status" value="1"/>
</dbReference>
<feature type="transmembrane region" description="Helical" evidence="5">
    <location>
        <begin position="408"/>
        <end position="427"/>
    </location>
</feature>
<dbReference type="EMBL" id="CADEBD010000393">
    <property type="protein sequence ID" value="CAB3253845.1"/>
    <property type="molecule type" value="Genomic_DNA"/>
</dbReference>
<dbReference type="InterPro" id="IPR020846">
    <property type="entry name" value="MFS_dom"/>
</dbReference>
<dbReference type="Gene3D" id="1.20.1250.20">
    <property type="entry name" value="MFS general substrate transporter like domains"/>
    <property type="match status" value="1"/>
</dbReference>
<dbReference type="InterPro" id="IPR036259">
    <property type="entry name" value="MFS_trans_sf"/>
</dbReference>
<protein>
    <recommendedName>
        <fullName evidence="6">Major facilitator superfamily (MFS) profile domain-containing protein</fullName>
    </recommendedName>
</protein>
<organism evidence="7 8">
    <name type="scientific">Arctia plantaginis</name>
    <name type="common">Wood tiger moth</name>
    <name type="synonym">Phalaena plantaginis</name>
    <dbReference type="NCBI Taxonomy" id="874455"/>
    <lineage>
        <taxon>Eukaryota</taxon>
        <taxon>Metazoa</taxon>
        <taxon>Ecdysozoa</taxon>
        <taxon>Arthropoda</taxon>
        <taxon>Hexapoda</taxon>
        <taxon>Insecta</taxon>
        <taxon>Pterygota</taxon>
        <taxon>Neoptera</taxon>
        <taxon>Endopterygota</taxon>
        <taxon>Lepidoptera</taxon>
        <taxon>Glossata</taxon>
        <taxon>Ditrysia</taxon>
        <taxon>Noctuoidea</taxon>
        <taxon>Erebidae</taxon>
        <taxon>Arctiinae</taxon>
        <taxon>Arctia</taxon>
    </lineage>
</organism>
<dbReference type="InterPro" id="IPR005829">
    <property type="entry name" value="Sugar_transporter_CS"/>
</dbReference>